<organism evidence="1 2">
    <name type="scientific">Embleya hyalina</name>
    <dbReference type="NCBI Taxonomy" id="516124"/>
    <lineage>
        <taxon>Bacteria</taxon>
        <taxon>Bacillati</taxon>
        <taxon>Actinomycetota</taxon>
        <taxon>Actinomycetes</taxon>
        <taxon>Kitasatosporales</taxon>
        <taxon>Streptomycetaceae</taxon>
        <taxon>Embleya</taxon>
    </lineage>
</organism>
<proteinExistence type="predicted"/>
<dbReference type="RefSeq" id="WP_174861437.1">
    <property type="nucleotide sequence ID" value="NZ_BIFH01000025.1"/>
</dbReference>
<evidence type="ECO:0000313" key="2">
    <source>
        <dbReference type="Proteomes" id="UP000286931"/>
    </source>
</evidence>
<comment type="caution">
    <text evidence="1">The sequence shown here is derived from an EMBL/GenBank/DDBJ whole genome shotgun (WGS) entry which is preliminary data.</text>
</comment>
<reference evidence="1 2" key="1">
    <citation type="submission" date="2018-12" db="EMBL/GenBank/DDBJ databases">
        <title>Draft genome sequence of Embleya hyalina NBRC 13850T.</title>
        <authorList>
            <person name="Komaki H."/>
            <person name="Hosoyama A."/>
            <person name="Kimura A."/>
            <person name="Ichikawa N."/>
            <person name="Tamura T."/>
        </authorList>
    </citation>
    <scope>NUCLEOTIDE SEQUENCE [LARGE SCALE GENOMIC DNA]</scope>
    <source>
        <strain evidence="1 2">NBRC 13850</strain>
    </source>
</reference>
<dbReference type="EMBL" id="BIFH01000025">
    <property type="protein sequence ID" value="GCD97834.1"/>
    <property type="molecule type" value="Genomic_DNA"/>
</dbReference>
<keyword evidence="2" id="KW-1185">Reference proteome</keyword>
<name>A0A401YTB4_9ACTN</name>
<dbReference type="AlphaFoldDB" id="A0A401YTB4"/>
<evidence type="ECO:0000313" key="1">
    <source>
        <dbReference type="EMBL" id="GCD97834.1"/>
    </source>
</evidence>
<gene>
    <name evidence="1" type="ORF">EHYA_05531</name>
</gene>
<dbReference type="Proteomes" id="UP000286931">
    <property type="component" value="Unassembled WGS sequence"/>
</dbReference>
<sequence length="293" mass="32720">MPIEYGSRNNVKHWNECTDVHDFLEQIRLRPGVWLPGGSLRSLESILIGYRIALGVHAVDEPFDFWPEGAFAQWLRQHLEQHSSLGWASEIERVTPDGSSPVEEFFRLLDRYRAESVSPTSGPRWRTDHPAMRAVRIELDRHDWAAMQCGCGKSASHLPDALLRLIAARTPGDASLAEVDDHVMIQSNLTDPAPAVTAVVLASLADPDLTTPVARTALLQFLLGVSAGDTTQQVECVELIRGGIWILYRELVAHPSIDARAHAYETLSNLDTEQERLAAFHHALRDHFPAYLD</sequence>
<accession>A0A401YTB4</accession>
<protein>
    <submittedName>
        <fullName evidence="1">Uncharacterized protein</fullName>
    </submittedName>
</protein>